<dbReference type="InterPro" id="IPR022742">
    <property type="entry name" value="Hydrolase_4"/>
</dbReference>
<evidence type="ECO:0000313" key="3">
    <source>
        <dbReference type="EMBL" id="OLS62106.1"/>
    </source>
</evidence>
<dbReference type="PANTHER" id="PTHR43265">
    <property type="entry name" value="ESTERASE ESTD"/>
    <property type="match status" value="1"/>
</dbReference>
<dbReference type="EMBL" id="MKZO01000025">
    <property type="protein sequence ID" value="OLS62106.1"/>
    <property type="molecule type" value="Genomic_DNA"/>
</dbReference>
<dbReference type="GO" id="GO:0052689">
    <property type="term" value="F:carboxylic ester hydrolase activity"/>
    <property type="evidence" value="ECO:0007669"/>
    <property type="project" value="TreeGrafter"/>
</dbReference>
<dbReference type="Gene3D" id="3.40.50.1820">
    <property type="entry name" value="alpha/beta hydrolase"/>
    <property type="match status" value="1"/>
</dbReference>
<dbReference type="InterPro" id="IPR029058">
    <property type="entry name" value="AB_hydrolase_fold"/>
</dbReference>
<reference evidence="3 4" key="1">
    <citation type="submission" date="2016-10" db="EMBL/GenBank/DDBJ databases">
        <title>Genome Sequence of Pseudomonas putida GM4FR.</title>
        <authorList>
            <person name="Poehlein A."/>
            <person name="Wemheuer F."/>
            <person name="Hollensteiner J."/>
            <person name="Wemheuer B."/>
        </authorList>
    </citation>
    <scope>NUCLEOTIDE SEQUENCE [LARGE SCALE GENOMIC DNA]</scope>
    <source>
        <strain evidence="3 4">GM4FR</strain>
    </source>
</reference>
<dbReference type="SUPFAM" id="SSF53474">
    <property type="entry name" value="alpha/beta-Hydrolases"/>
    <property type="match status" value="1"/>
</dbReference>
<name>A0A1Q9R3W2_PSEPU</name>
<sequence length="319" mass="33990">MMPRLAALLLLFVSCFAQAAPTVFQRPVSLDTGQGILRGSLLLPRTETPPPVVLIIAGSGPTDRDGNNPAVGRIDILKRLALQLARNGIASVRYDKRGVAESLAATPDERNLSVERYVADAVAWSRTIKTDPRFGPLILLGHSEGALIASLAAGPAGANGVIALAGSGRPIDQVLREQLAEQLPPKELTRAQTLIDQLKAGQQTKQIPAPLKDVFRPSVQPYLISLFRQDPAAAFAALKVPALIIQGRNDIQVSPADARALHTAKPDAELALIDGMNHMLRISPPGIGQQRDAYTNPELPLASALGERIVAFVRQLTPG</sequence>
<accession>A0A1Q9R3W2</accession>
<dbReference type="PANTHER" id="PTHR43265:SF1">
    <property type="entry name" value="ESTERASE ESTD"/>
    <property type="match status" value="1"/>
</dbReference>
<gene>
    <name evidence="3" type="ORF">PSEMO_30080</name>
</gene>
<evidence type="ECO:0000259" key="2">
    <source>
        <dbReference type="Pfam" id="PF12146"/>
    </source>
</evidence>
<comment type="caution">
    <text evidence="3">The sequence shown here is derived from an EMBL/GenBank/DDBJ whole genome shotgun (WGS) entry which is preliminary data.</text>
</comment>
<dbReference type="AlphaFoldDB" id="A0A1Q9R3W2"/>
<protein>
    <recommendedName>
        <fullName evidence="2">Serine aminopeptidase S33 domain-containing protein</fullName>
    </recommendedName>
</protein>
<proteinExistence type="predicted"/>
<dbReference type="OrthoDB" id="9809549at2"/>
<feature type="domain" description="Serine aminopeptidase S33" evidence="2">
    <location>
        <begin position="77"/>
        <end position="280"/>
    </location>
</feature>
<dbReference type="RefSeq" id="WP_075803827.1">
    <property type="nucleotide sequence ID" value="NZ_MKZO01000025.1"/>
</dbReference>
<dbReference type="Pfam" id="PF12146">
    <property type="entry name" value="Hydrolase_4"/>
    <property type="match status" value="1"/>
</dbReference>
<dbReference type="InterPro" id="IPR053145">
    <property type="entry name" value="AB_hydrolase_Est10"/>
</dbReference>
<evidence type="ECO:0000313" key="4">
    <source>
        <dbReference type="Proteomes" id="UP000186736"/>
    </source>
</evidence>
<feature type="chain" id="PRO_5013000289" description="Serine aminopeptidase S33 domain-containing protein" evidence="1">
    <location>
        <begin position="20"/>
        <end position="319"/>
    </location>
</feature>
<dbReference type="Proteomes" id="UP000186736">
    <property type="component" value="Unassembled WGS sequence"/>
</dbReference>
<evidence type="ECO:0000256" key="1">
    <source>
        <dbReference type="SAM" id="SignalP"/>
    </source>
</evidence>
<feature type="signal peptide" evidence="1">
    <location>
        <begin position="1"/>
        <end position="19"/>
    </location>
</feature>
<keyword evidence="1" id="KW-0732">Signal</keyword>
<organism evidence="3 4">
    <name type="scientific">Pseudomonas putida</name>
    <name type="common">Arthrobacter siderocapsulatus</name>
    <dbReference type="NCBI Taxonomy" id="303"/>
    <lineage>
        <taxon>Bacteria</taxon>
        <taxon>Pseudomonadati</taxon>
        <taxon>Pseudomonadota</taxon>
        <taxon>Gammaproteobacteria</taxon>
        <taxon>Pseudomonadales</taxon>
        <taxon>Pseudomonadaceae</taxon>
        <taxon>Pseudomonas</taxon>
    </lineage>
</organism>
<dbReference type="PROSITE" id="PS51257">
    <property type="entry name" value="PROKAR_LIPOPROTEIN"/>
    <property type="match status" value="1"/>
</dbReference>